<keyword evidence="2" id="KW-0479">Metal-binding</keyword>
<accession>A0A2N3WN23</accession>
<organism evidence="6 7">
    <name type="scientific">Amycolatopsis echigonensis</name>
    <dbReference type="NCBI Taxonomy" id="2576905"/>
    <lineage>
        <taxon>Bacteria</taxon>
        <taxon>Bacillati</taxon>
        <taxon>Actinomycetota</taxon>
        <taxon>Actinomycetes</taxon>
        <taxon>Pseudonocardiales</taxon>
        <taxon>Pseudonocardiaceae</taxon>
        <taxon>Amycolatopsis</taxon>
    </lineage>
</organism>
<dbReference type="GO" id="GO:0004419">
    <property type="term" value="F:hydroxymethylglutaryl-CoA lyase activity"/>
    <property type="evidence" value="ECO:0007669"/>
    <property type="project" value="TreeGrafter"/>
</dbReference>
<comment type="caution">
    <text evidence="6">The sequence shown here is derived from an EMBL/GenBank/DDBJ whole genome shotgun (WGS) entry which is preliminary data.</text>
</comment>
<accession>A0A8E1W8J1</accession>
<dbReference type="OrthoDB" id="9784013at2"/>
<evidence type="ECO:0000256" key="1">
    <source>
        <dbReference type="ARBA" id="ARBA00009405"/>
    </source>
</evidence>
<name>A0A2N3WN23_9PSEU</name>
<evidence type="ECO:0000256" key="3">
    <source>
        <dbReference type="ARBA" id="ARBA00023239"/>
    </source>
</evidence>
<dbReference type="Gene3D" id="3.20.20.70">
    <property type="entry name" value="Aldolase class I"/>
    <property type="match status" value="1"/>
</dbReference>
<protein>
    <submittedName>
        <fullName evidence="6">Hydroxymethylglutaryl-CoA lyase</fullName>
    </submittedName>
</protein>
<dbReference type="PANTHER" id="PTHR42738">
    <property type="entry name" value="HYDROXYMETHYLGLUTARYL-COA LYASE"/>
    <property type="match status" value="1"/>
</dbReference>
<dbReference type="NCBIfam" id="NF004283">
    <property type="entry name" value="PRK05692.1"/>
    <property type="match status" value="1"/>
</dbReference>
<reference evidence="6 7" key="1">
    <citation type="submission" date="2017-12" db="EMBL/GenBank/DDBJ databases">
        <title>Sequencing the genomes of 1000 Actinobacteria strains.</title>
        <authorList>
            <person name="Klenk H.-P."/>
        </authorList>
    </citation>
    <scope>NUCLEOTIDE SEQUENCE [LARGE SCALE GENOMIC DNA]</scope>
    <source>
        <strain evidence="6 7">DSM 45165</strain>
    </source>
</reference>
<evidence type="ECO:0000313" key="8">
    <source>
        <dbReference type="Proteomes" id="UP000550260"/>
    </source>
</evidence>
<feature type="domain" description="Pyruvate carboxyltransferase" evidence="4">
    <location>
        <begin position="3"/>
        <end position="271"/>
    </location>
</feature>
<reference evidence="5 8" key="2">
    <citation type="submission" date="2020-08" db="EMBL/GenBank/DDBJ databases">
        <title>Amycolatopsis echigonensis JCM 21831.</title>
        <authorList>
            <person name="Tedsree N."/>
            <person name="Kuncharoen N."/>
            <person name="Likhitwitayawuid K."/>
            <person name="Tanasupawat S."/>
        </authorList>
    </citation>
    <scope>NUCLEOTIDE SEQUENCE [LARGE SCALE GENOMIC DNA]</scope>
    <source>
        <strain evidence="5 8">JCM 21831</strain>
    </source>
</reference>
<gene>
    <name evidence="6" type="ORF">ATK30_6163</name>
    <name evidence="5" type="ORF">H5411_44185</name>
</gene>
<keyword evidence="7" id="KW-1185">Reference proteome</keyword>
<evidence type="ECO:0000313" key="7">
    <source>
        <dbReference type="Proteomes" id="UP000233750"/>
    </source>
</evidence>
<evidence type="ECO:0000256" key="2">
    <source>
        <dbReference type="ARBA" id="ARBA00022723"/>
    </source>
</evidence>
<dbReference type="RefSeq" id="WP_101438413.1">
    <property type="nucleotide sequence ID" value="NZ_JACJHR010000143.1"/>
</dbReference>
<keyword evidence="3 6" id="KW-0456">Lyase</keyword>
<dbReference type="GO" id="GO:0046951">
    <property type="term" value="P:ketone body biosynthetic process"/>
    <property type="evidence" value="ECO:0007669"/>
    <property type="project" value="TreeGrafter"/>
</dbReference>
<dbReference type="GO" id="GO:0006552">
    <property type="term" value="P:L-leucine catabolic process"/>
    <property type="evidence" value="ECO:0007669"/>
    <property type="project" value="TreeGrafter"/>
</dbReference>
<evidence type="ECO:0000313" key="6">
    <source>
        <dbReference type="EMBL" id="PKV95253.1"/>
    </source>
</evidence>
<evidence type="ECO:0000313" key="5">
    <source>
        <dbReference type="EMBL" id="MBB2506096.1"/>
    </source>
</evidence>
<evidence type="ECO:0000259" key="4">
    <source>
        <dbReference type="PROSITE" id="PS50991"/>
    </source>
</evidence>
<dbReference type="PROSITE" id="PS50991">
    <property type="entry name" value="PYR_CT"/>
    <property type="match status" value="1"/>
</dbReference>
<dbReference type="PANTHER" id="PTHR42738:SF7">
    <property type="entry name" value="HYDROXYMETHYLGLUTARYL-COA LYASE"/>
    <property type="match status" value="1"/>
</dbReference>
<sequence>MNIEIVEMSPRDGLQNEKAVLSTEDKVELVGRAVRAGAKRIEVTSFVNPARVPQLADADALMAALPRHDGVRYAGLVINERGLDRALEGKVDEVDVVVVATDTFCGRNQGMTTEQACETAARLVAAARQAGKFTTVTIGASFGCPFEGEVSLDRLGEVLRRVHATGADEIALADTIGVAVPTDVTERLTLARDIVGGDTPLRLHLHDTRNTAVANAVAAVHSGVAVLDASIGGAGGCPFAPAATGNVATEDLAYLFARMGHATGIDLAETISAAVWLEERLGKKLPSALARAGAFPA</sequence>
<dbReference type="SUPFAM" id="SSF51569">
    <property type="entry name" value="Aldolase"/>
    <property type="match status" value="1"/>
</dbReference>
<dbReference type="CDD" id="cd07938">
    <property type="entry name" value="DRE_TIM_HMGL"/>
    <property type="match status" value="1"/>
</dbReference>
<dbReference type="EMBL" id="PJMY01000003">
    <property type="protein sequence ID" value="PKV95253.1"/>
    <property type="molecule type" value="Genomic_DNA"/>
</dbReference>
<dbReference type="GO" id="GO:0046872">
    <property type="term" value="F:metal ion binding"/>
    <property type="evidence" value="ECO:0007669"/>
    <property type="project" value="UniProtKB-KW"/>
</dbReference>
<dbReference type="InterPro" id="IPR013785">
    <property type="entry name" value="Aldolase_TIM"/>
</dbReference>
<dbReference type="Proteomes" id="UP000550260">
    <property type="component" value="Unassembled WGS sequence"/>
</dbReference>
<proteinExistence type="inferred from homology"/>
<dbReference type="AlphaFoldDB" id="A0A2N3WN23"/>
<dbReference type="InterPro" id="IPR000891">
    <property type="entry name" value="PYR_CT"/>
</dbReference>
<dbReference type="Proteomes" id="UP000233750">
    <property type="component" value="Unassembled WGS sequence"/>
</dbReference>
<dbReference type="Pfam" id="PF00682">
    <property type="entry name" value="HMGL-like"/>
    <property type="match status" value="1"/>
</dbReference>
<comment type="similarity">
    <text evidence="1">Belongs to the HMG-CoA lyase family.</text>
</comment>
<dbReference type="InterPro" id="IPR043594">
    <property type="entry name" value="HMGL"/>
</dbReference>
<dbReference type="EMBL" id="JACJHR010000143">
    <property type="protein sequence ID" value="MBB2506096.1"/>
    <property type="molecule type" value="Genomic_DNA"/>
</dbReference>